<dbReference type="Proteomes" id="UP000093695">
    <property type="component" value="Chromosome"/>
</dbReference>
<dbReference type="PANTHER" id="PTHR35801">
    <property type="entry name" value="PHOSPHOSERINE PHOSPHATASE RSBX"/>
    <property type="match status" value="1"/>
</dbReference>
<dbReference type="InterPro" id="IPR001932">
    <property type="entry name" value="PPM-type_phosphatase-like_dom"/>
</dbReference>
<dbReference type="eggNOG" id="COG2208">
    <property type="taxonomic scope" value="Bacteria"/>
</dbReference>
<evidence type="ECO:0000313" key="3">
    <source>
        <dbReference type="Proteomes" id="UP000093695"/>
    </source>
</evidence>
<dbReference type="InterPro" id="IPR039248">
    <property type="entry name" value="Ptase_RsbX"/>
</dbReference>
<sequence length="337" mass="34981">MIGPVVVPPASRRLRVDHVSAVYAAARAARETGRAAGLPQVLTERAAVVTSELAGNLDRHAINGSVVVQRSPIGLGIDVLAADDGPGMADVGHWLLDGNTTTGTLGTGLGAVSRMATVFRIRSVPRDGTIAAARLLVPGTPAGRAAAIGHFCLPREGEVVCGDAIAVAELTDGWTAVVVDGLGHGPDAAEAADAAIRVFRQNPDRPLPQQLTSMHRALRTTRGAAVALARITPHRLEFCGVGNVSGTTIGTGGRSQLLLSIPGVVGFTLPAIQVRHTVLAEGDVVVLHTDGVERTWRTPAVTDLPAHALSLAARVAHHHRNPRDDAALLALHPDRLT</sequence>
<dbReference type="RefSeq" id="WP_044849818.1">
    <property type="nucleotide sequence ID" value="NZ_CP016174.1"/>
</dbReference>
<name>A0A193C2S4_AMYOR</name>
<reference evidence="2 3" key="1">
    <citation type="journal article" date="2015" name="Genome Announc.">
        <title>Draft Genome Sequence of Norvancomycin-Producing Strain Amycolatopsis orientalis CPCC200066.</title>
        <authorList>
            <person name="Lei X."/>
            <person name="Yuan F."/>
            <person name="Shi Y."/>
            <person name="Li X."/>
            <person name="Wang L."/>
            <person name="Hong B."/>
        </authorList>
    </citation>
    <scope>NUCLEOTIDE SEQUENCE [LARGE SCALE GENOMIC DNA]</scope>
    <source>
        <strain evidence="2 3">B-37</strain>
    </source>
</reference>
<protein>
    <submittedName>
        <fullName evidence="2">Anti-sigma regulatory factor</fullName>
    </submittedName>
</protein>
<dbReference type="Gene3D" id="3.60.40.10">
    <property type="entry name" value="PPM-type phosphatase domain"/>
    <property type="match status" value="1"/>
</dbReference>
<dbReference type="KEGG" id="aori:SD37_26275"/>
<dbReference type="AlphaFoldDB" id="A0A193C2S4"/>
<dbReference type="SMART" id="SM00331">
    <property type="entry name" value="PP2C_SIG"/>
    <property type="match status" value="1"/>
</dbReference>
<accession>A0A193C2S4</accession>
<dbReference type="Pfam" id="PF07228">
    <property type="entry name" value="SpoIIE"/>
    <property type="match status" value="1"/>
</dbReference>
<dbReference type="PANTHER" id="PTHR35801:SF1">
    <property type="entry name" value="PHOSPHOSERINE PHOSPHATASE RSBX"/>
    <property type="match status" value="1"/>
</dbReference>
<dbReference type="EMBL" id="CP016174">
    <property type="protein sequence ID" value="ANN18782.1"/>
    <property type="molecule type" value="Genomic_DNA"/>
</dbReference>
<dbReference type="InterPro" id="IPR036890">
    <property type="entry name" value="HATPase_C_sf"/>
</dbReference>
<proteinExistence type="predicted"/>
<dbReference type="SUPFAM" id="SSF55874">
    <property type="entry name" value="ATPase domain of HSP90 chaperone/DNA topoisomerase II/histidine kinase"/>
    <property type="match status" value="1"/>
</dbReference>
<gene>
    <name evidence="2" type="ORF">SD37_26275</name>
</gene>
<evidence type="ECO:0000313" key="2">
    <source>
        <dbReference type="EMBL" id="ANN18782.1"/>
    </source>
</evidence>
<dbReference type="Gene3D" id="3.30.565.10">
    <property type="entry name" value="Histidine kinase-like ATPase, C-terminal domain"/>
    <property type="match status" value="1"/>
</dbReference>
<evidence type="ECO:0000259" key="1">
    <source>
        <dbReference type="SMART" id="SM00331"/>
    </source>
</evidence>
<dbReference type="SUPFAM" id="SSF81606">
    <property type="entry name" value="PP2C-like"/>
    <property type="match status" value="1"/>
</dbReference>
<organism evidence="2 3">
    <name type="scientific">Amycolatopsis orientalis</name>
    <name type="common">Nocardia orientalis</name>
    <dbReference type="NCBI Taxonomy" id="31958"/>
    <lineage>
        <taxon>Bacteria</taxon>
        <taxon>Bacillati</taxon>
        <taxon>Actinomycetota</taxon>
        <taxon>Actinomycetes</taxon>
        <taxon>Pseudonocardiales</taxon>
        <taxon>Pseudonocardiaceae</taxon>
        <taxon>Amycolatopsis</taxon>
    </lineage>
</organism>
<dbReference type="STRING" id="31958.SD37_26275"/>
<keyword evidence="3" id="KW-1185">Reference proteome</keyword>
<feature type="domain" description="PPM-type phosphatase" evidence="1">
    <location>
        <begin position="145"/>
        <end position="333"/>
    </location>
</feature>
<dbReference type="eggNOG" id="COG2172">
    <property type="taxonomic scope" value="Bacteria"/>
</dbReference>
<dbReference type="InterPro" id="IPR036457">
    <property type="entry name" value="PPM-type-like_dom_sf"/>
</dbReference>